<keyword evidence="3" id="KW-1185">Reference proteome</keyword>
<evidence type="ECO:0000313" key="3">
    <source>
        <dbReference type="Proteomes" id="UP000289152"/>
    </source>
</evidence>
<protein>
    <submittedName>
        <fullName evidence="2">Uncharacterized protein</fullName>
    </submittedName>
</protein>
<dbReference type="AlphaFoldDB" id="A0A4V1M3J7"/>
<feature type="region of interest" description="Disordered" evidence="1">
    <location>
        <begin position="257"/>
        <end position="397"/>
    </location>
</feature>
<proteinExistence type="predicted"/>
<feature type="compositionally biased region" description="Basic and acidic residues" evidence="1">
    <location>
        <begin position="765"/>
        <end position="779"/>
    </location>
</feature>
<comment type="caution">
    <text evidence="2">The sequence shown here is derived from an EMBL/GenBank/DDBJ whole genome shotgun (WGS) entry which is preliminary data.</text>
</comment>
<sequence>MPSEWQGHVVPPAVIDLIKVSLLLTHSLTHCWCHVLTVSPWVVPLPTPFPSHFDLLLRPTLPDARLPLLSSSPRRSTSPPWVPLKDLSAVSLAVQALDALAPLPNPLLVLPKQRRVINRAWLEASARTGALVVLPDAKECDRTFLSLLDEPGGDARASETNVEAPVSKAASLGRRTHHPFIPADRAIRFYIVLVAFLAWDFRSSTMGRPPKLVDGDERGKGVLAGSLNALRKQLTVRIGGISDDIRIFRSHLQTAFPDAPFSTSPNPLGRARVTPAVSASSGPAHRRRVLPGKAMFLPEPGLETPPEPEPQPRPLPSQPIRTRSPTSKNGKRARDREDDSRSIRPKFGETHDTPHMDGASTPGLAPDTCTSPGRDRVPERDADRLVESETETERVPTARSHISSEVWPRPSFSFWTALNALSSEFLVSFATFHSPFPRSEPTHSVSLGRPDLFGLGHSGRMAGVDWGEIRLLAQGPRQGSGEGKMASRDRRGVLQMPVLYCLGTAMACNHVDDDIVRSPSRPSHRSKVHVQCLPPIDLDLVQLYNLLDQPHVSPFHSPECEPGRYAESDFGKPGPVFDSVIRFLTEEQNDGDILTVRPARLVVPLFVNSSEWALAALDLTLEAGSSPGLGIDPARFLSVVVTFWTPRSFHWSLSSWKHGSSPSTLSTHEGIRLGWQRGEVEVEIAQTTKVERGTLRIESDSSKTVGDETERTVDKFLNQMILVLHSTWSTRGAGITSPLTLPFDLTESSMGVVLALELLMTGRLAHSETEKGEEKEKKTTPSMVDVPEDLGTRLVYWLKETWWTSPSDR</sequence>
<dbReference type="Proteomes" id="UP000289152">
    <property type="component" value="Unassembled WGS sequence"/>
</dbReference>
<dbReference type="InParanoid" id="A0A4V1M3J7"/>
<reference evidence="2 3" key="1">
    <citation type="submission" date="2016-06" db="EMBL/GenBank/DDBJ databases">
        <title>Evolution of pathogenesis and genome organization in the Tremellales.</title>
        <authorList>
            <person name="Cuomo C."/>
            <person name="Litvintseva A."/>
            <person name="Heitman J."/>
            <person name="Chen Y."/>
            <person name="Sun S."/>
            <person name="Springer D."/>
            <person name="Dromer F."/>
            <person name="Young S."/>
            <person name="Zeng Q."/>
            <person name="Chapman S."/>
            <person name="Gujja S."/>
            <person name="Saif S."/>
            <person name="Birren B."/>
        </authorList>
    </citation>
    <scope>NUCLEOTIDE SEQUENCE [LARGE SCALE GENOMIC DNA]</scope>
    <source>
        <strain evidence="2 3">ATCC 28783</strain>
    </source>
</reference>
<dbReference type="EMBL" id="SDIL01000077">
    <property type="protein sequence ID" value="RXK37107.1"/>
    <property type="molecule type" value="Genomic_DNA"/>
</dbReference>
<feature type="compositionally biased region" description="Basic and acidic residues" evidence="1">
    <location>
        <begin position="332"/>
        <end position="355"/>
    </location>
</feature>
<evidence type="ECO:0000256" key="1">
    <source>
        <dbReference type="SAM" id="MobiDB-lite"/>
    </source>
</evidence>
<name>A0A4V1M3J7_TREME</name>
<organism evidence="2 3">
    <name type="scientific">Tremella mesenterica</name>
    <name type="common">Jelly fungus</name>
    <dbReference type="NCBI Taxonomy" id="5217"/>
    <lineage>
        <taxon>Eukaryota</taxon>
        <taxon>Fungi</taxon>
        <taxon>Dikarya</taxon>
        <taxon>Basidiomycota</taxon>
        <taxon>Agaricomycotina</taxon>
        <taxon>Tremellomycetes</taxon>
        <taxon>Tremellales</taxon>
        <taxon>Tremellaceae</taxon>
        <taxon>Tremella</taxon>
    </lineage>
</organism>
<feature type="compositionally biased region" description="Pro residues" evidence="1">
    <location>
        <begin position="303"/>
        <end position="317"/>
    </location>
</feature>
<evidence type="ECO:0000313" key="2">
    <source>
        <dbReference type="EMBL" id="RXK37107.1"/>
    </source>
</evidence>
<feature type="compositionally biased region" description="Basic and acidic residues" evidence="1">
    <location>
        <begin position="373"/>
        <end position="396"/>
    </location>
</feature>
<feature type="region of interest" description="Disordered" evidence="1">
    <location>
        <begin position="765"/>
        <end position="784"/>
    </location>
</feature>
<gene>
    <name evidence="2" type="ORF">M231_05623</name>
</gene>
<accession>A0A4V1M3J7</accession>